<dbReference type="InterPro" id="IPR050529">
    <property type="entry name" value="CYP450_sterol_14alpha_dmase"/>
</dbReference>
<evidence type="ECO:0000256" key="2">
    <source>
        <dbReference type="ARBA" id="ARBA00004586"/>
    </source>
</evidence>
<evidence type="ECO:0000256" key="14">
    <source>
        <dbReference type="PIRSR" id="PIRSR000047-1"/>
    </source>
</evidence>
<evidence type="ECO:0000256" key="6">
    <source>
        <dbReference type="ARBA" id="ARBA00022723"/>
    </source>
</evidence>
<evidence type="ECO:0000256" key="10">
    <source>
        <dbReference type="ARBA" id="ARBA00023098"/>
    </source>
</evidence>
<dbReference type="InterPro" id="IPR036396">
    <property type="entry name" value="Cyt_P450_sf"/>
</dbReference>
<dbReference type="AlphaFoldDB" id="A0A6P7XVD9"/>
<dbReference type="OrthoDB" id="6692864at2759"/>
<evidence type="ECO:0000256" key="15">
    <source>
        <dbReference type="PIRSR" id="PIRSR000047-2"/>
    </source>
</evidence>
<gene>
    <name evidence="18" type="primary">LOC115467087</name>
</gene>
<comment type="pathway">
    <text evidence="3">Lipid metabolism; bile acid biosynthesis.</text>
</comment>
<dbReference type="PANTHER" id="PTHR24304:SF2">
    <property type="entry name" value="24-HYDROXYCHOLESTEROL 7-ALPHA-HYDROXYLASE"/>
    <property type="match status" value="1"/>
</dbReference>
<sequence length="483" mass="55505">MELSPAAGATVLLLSLTLAAVIASVFSRRRSSQRPPCIGGWIPWLGAALWLRKAPLQFIEQSRIKYGPVFTIVAVGHRLTFVTDEEGCAAFFKSKQVDFLAFIQRVMQKTASINKESFYKSYNAIREMMKSRMSQNKMYLYSKKLNEEFYEHLEYLGMEGTMDLYNFVRQIMVPVVLNTLFGKETCLTNRKMIAQLEEHFCKFDEKFEYGALLPEYLFRDWSKSKHWLLRLVEKVVRDAERNYPSEDKSKTLLHHLLDTLKGNATSGFCLVFLWASQTSVYPATFWSLAFIISQPAIYKTAMEEITAVFGKAAGNENVKISETELQKLPFLKCCILESLRLRSPGAITRIVMKPMKIHNYTIPPGDVLMMSPFWMHRNPKYFPEPEVFKPERWKKANIEKNIFLDGFIGFGGGQLFCPGRWLVLMEIHMLVALILYEFELTPLDPVPDQSNLHLAGALKPSGPCRIQYKQRMKAHSSAMNVLH</sequence>
<comment type="cofactor">
    <cofactor evidence="1 13 14">
        <name>heme</name>
        <dbReference type="ChEBI" id="CHEBI:30413"/>
    </cofactor>
</comment>
<keyword evidence="6 13" id="KW-0479">Metal-binding</keyword>
<dbReference type="InterPro" id="IPR024204">
    <property type="entry name" value="Cyt_P450_CYP7A1-type"/>
</dbReference>
<evidence type="ECO:0000256" key="4">
    <source>
        <dbReference type="ARBA" id="ARBA00010617"/>
    </source>
</evidence>
<keyword evidence="8" id="KW-0560">Oxidoreductase</keyword>
<evidence type="ECO:0000256" key="12">
    <source>
        <dbReference type="ARBA" id="ARBA00023221"/>
    </source>
</evidence>
<evidence type="ECO:0000256" key="16">
    <source>
        <dbReference type="SAM" id="SignalP"/>
    </source>
</evidence>
<dbReference type="Gene3D" id="1.10.630.10">
    <property type="entry name" value="Cytochrome P450"/>
    <property type="match status" value="1"/>
</dbReference>
<dbReference type="PRINTS" id="PR00465">
    <property type="entry name" value="EP450IV"/>
</dbReference>
<dbReference type="Proteomes" id="UP000515156">
    <property type="component" value="Chromosome 3"/>
</dbReference>
<dbReference type="GeneID" id="115467087"/>
<keyword evidence="17" id="KW-1185">Reference proteome</keyword>
<comment type="subcellular location">
    <subcellularLocation>
        <location evidence="2 13">Endoplasmic reticulum membrane</location>
    </subcellularLocation>
</comment>
<dbReference type="GO" id="GO:0006699">
    <property type="term" value="P:bile acid biosynthetic process"/>
    <property type="evidence" value="ECO:0007669"/>
    <property type="project" value="TreeGrafter"/>
</dbReference>
<keyword evidence="12" id="KW-0753">Steroid metabolism</keyword>
<evidence type="ECO:0000256" key="5">
    <source>
        <dbReference type="ARBA" id="ARBA00022617"/>
    </source>
</evidence>
<protein>
    <submittedName>
        <fullName evidence="18">24-hydroxycholesterol 7-alpha-hydroxylase isoform X1</fullName>
    </submittedName>
</protein>
<dbReference type="InParanoid" id="A0A6P7XVD9"/>
<comment type="similarity">
    <text evidence="4 13">Belongs to the cytochrome P450 family.</text>
</comment>
<proteinExistence type="inferred from homology"/>
<dbReference type="InterPro" id="IPR001128">
    <property type="entry name" value="Cyt_P450"/>
</dbReference>
<evidence type="ECO:0000256" key="13">
    <source>
        <dbReference type="PIRNR" id="PIRNR000047"/>
    </source>
</evidence>
<feature type="chain" id="PRO_5027936990" evidence="16">
    <location>
        <begin position="24"/>
        <end position="483"/>
    </location>
</feature>
<keyword evidence="11 13" id="KW-0472">Membrane</keyword>
<dbReference type="PIRSF" id="PIRSF000047">
    <property type="entry name" value="Cytochrome_CYPVIIA1"/>
    <property type="match status" value="1"/>
</dbReference>
<keyword evidence="9 13" id="KW-0408">Iron</keyword>
<reference evidence="18" key="1">
    <citation type="submission" date="2025-08" db="UniProtKB">
        <authorList>
            <consortium name="RefSeq"/>
        </authorList>
    </citation>
    <scope>IDENTIFICATION</scope>
</reference>
<dbReference type="GO" id="GO:0008396">
    <property type="term" value="F:oxysterol 7-alpha-hydroxylase activity"/>
    <property type="evidence" value="ECO:0007669"/>
    <property type="project" value="TreeGrafter"/>
</dbReference>
<evidence type="ECO:0000256" key="9">
    <source>
        <dbReference type="ARBA" id="ARBA00023004"/>
    </source>
</evidence>
<evidence type="ECO:0000256" key="11">
    <source>
        <dbReference type="ARBA" id="ARBA00023136"/>
    </source>
</evidence>
<feature type="signal peptide" evidence="16">
    <location>
        <begin position="1"/>
        <end position="23"/>
    </location>
</feature>
<feature type="binding site" description="axial binding residue" evidence="14">
    <location>
        <position position="417"/>
    </location>
    <ligand>
        <name>heme</name>
        <dbReference type="ChEBI" id="CHEBI:30413"/>
    </ligand>
    <ligandPart>
        <name>Fe</name>
        <dbReference type="ChEBI" id="CHEBI:18248"/>
    </ligandPart>
</feature>
<accession>A0A6P7XVD9</accession>
<name>A0A6P7XVD9_9AMPH</name>
<dbReference type="GO" id="GO:0042632">
    <property type="term" value="P:cholesterol homeostasis"/>
    <property type="evidence" value="ECO:0007669"/>
    <property type="project" value="TreeGrafter"/>
</dbReference>
<dbReference type="GO" id="GO:0005506">
    <property type="term" value="F:iron ion binding"/>
    <property type="evidence" value="ECO:0007669"/>
    <property type="project" value="InterPro"/>
</dbReference>
<dbReference type="Pfam" id="PF00067">
    <property type="entry name" value="p450"/>
    <property type="match status" value="1"/>
</dbReference>
<dbReference type="FunCoup" id="A0A6P7XVD9">
    <property type="interactions" value="404"/>
</dbReference>
<dbReference type="GO" id="GO:0020037">
    <property type="term" value="F:heme binding"/>
    <property type="evidence" value="ECO:0007669"/>
    <property type="project" value="InterPro"/>
</dbReference>
<evidence type="ECO:0000256" key="3">
    <source>
        <dbReference type="ARBA" id="ARBA00004860"/>
    </source>
</evidence>
<evidence type="ECO:0000256" key="7">
    <source>
        <dbReference type="ARBA" id="ARBA00022824"/>
    </source>
</evidence>
<keyword evidence="7 13" id="KW-0256">Endoplasmic reticulum</keyword>
<keyword evidence="10" id="KW-0443">Lipid metabolism</keyword>
<organism evidence="17 18">
    <name type="scientific">Microcaecilia unicolor</name>
    <dbReference type="NCBI Taxonomy" id="1415580"/>
    <lineage>
        <taxon>Eukaryota</taxon>
        <taxon>Metazoa</taxon>
        <taxon>Chordata</taxon>
        <taxon>Craniata</taxon>
        <taxon>Vertebrata</taxon>
        <taxon>Euteleostomi</taxon>
        <taxon>Amphibia</taxon>
        <taxon>Gymnophiona</taxon>
        <taxon>Siphonopidae</taxon>
        <taxon>Microcaecilia</taxon>
    </lineage>
</organism>
<keyword evidence="5 13" id="KW-0349">Heme</keyword>
<dbReference type="RefSeq" id="XP_030054635.1">
    <property type="nucleotide sequence ID" value="XM_030198775.1"/>
</dbReference>
<dbReference type="SUPFAM" id="SSF48264">
    <property type="entry name" value="Cytochrome P450"/>
    <property type="match status" value="1"/>
</dbReference>
<feature type="binding site" evidence="15">
    <location>
        <position position="109"/>
    </location>
    <ligand>
        <name>substrate</name>
    </ligand>
</feature>
<evidence type="ECO:0000256" key="1">
    <source>
        <dbReference type="ARBA" id="ARBA00001971"/>
    </source>
</evidence>
<dbReference type="PANTHER" id="PTHR24304">
    <property type="entry name" value="CYTOCHROME P450 FAMILY 7"/>
    <property type="match status" value="1"/>
</dbReference>
<dbReference type="InterPro" id="IPR002403">
    <property type="entry name" value="Cyt_P450_E_grp-IV"/>
</dbReference>
<evidence type="ECO:0000313" key="18">
    <source>
        <dbReference type="RefSeq" id="XP_030054635.1"/>
    </source>
</evidence>
<keyword evidence="16" id="KW-0732">Signal</keyword>
<evidence type="ECO:0000313" key="17">
    <source>
        <dbReference type="Proteomes" id="UP000515156"/>
    </source>
</evidence>
<dbReference type="KEGG" id="muo:115467087"/>
<dbReference type="GO" id="GO:0005789">
    <property type="term" value="C:endoplasmic reticulum membrane"/>
    <property type="evidence" value="ECO:0007669"/>
    <property type="project" value="UniProtKB-SubCell"/>
</dbReference>
<evidence type="ECO:0000256" key="8">
    <source>
        <dbReference type="ARBA" id="ARBA00023002"/>
    </source>
</evidence>